<organism evidence="2 3">
    <name type="scientific">Pseudomonas peradeniyensis</name>
    <dbReference type="NCBI Taxonomy" id="2745488"/>
    <lineage>
        <taxon>Bacteria</taxon>
        <taxon>Pseudomonadati</taxon>
        <taxon>Pseudomonadota</taxon>
        <taxon>Gammaproteobacteria</taxon>
        <taxon>Pseudomonadales</taxon>
        <taxon>Pseudomonadaceae</taxon>
        <taxon>Pseudomonas</taxon>
    </lineage>
</organism>
<gene>
    <name evidence="2" type="ORF">OC929_14705</name>
</gene>
<evidence type="ECO:0000313" key="3">
    <source>
        <dbReference type="Proteomes" id="UP001139994"/>
    </source>
</evidence>
<protein>
    <submittedName>
        <fullName evidence="2">Uncharacterized protein</fullName>
    </submittedName>
</protein>
<dbReference type="RefSeq" id="WP_262951831.1">
    <property type="nucleotide sequence ID" value="NZ_JAOSLA010000021.1"/>
</dbReference>
<keyword evidence="1" id="KW-0732">Signal</keyword>
<keyword evidence="3" id="KW-1185">Reference proteome</keyword>
<dbReference type="Proteomes" id="UP001139994">
    <property type="component" value="Unassembled WGS sequence"/>
</dbReference>
<reference evidence="2" key="2">
    <citation type="submission" date="2022-09" db="EMBL/GenBank/DDBJ databases">
        <authorList>
            <person name="Cesa-Luna C."/>
            <person name="Girard L."/>
            <person name="Lood C."/>
            <person name="Hofte M."/>
            <person name="De Mot R."/>
        </authorList>
    </citation>
    <scope>NUCLEOTIDE SEQUENCE</scope>
    <source>
        <strain evidence="2">COR51</strain>
    </source>
</reference>
<accession>A0ABT2VC82</accession>
<dbReference type="EMBL" id="JAOSLA010000021">
    <property type="protein sequence ID" value="MCU7239300.1"/>
    <property type="molecule type" value="Genomic_DNA"/>
</dbReference>
<proteinExistence type="predicted"/>
<feature type="signal peptide" evidence="1">
    <location>
        <begin position="1"/>
        <end position="24"/>
    </location>
</feature>
<sequence>MNMLKTTVFAAAIACSTVTSSAWAATAQSWNLARDMYLMTESAPVGSPWSFLQNKTAVNTETNYTPFPSFSADQCNGNGVTCWRDTASGSAILSIKKSFVFTGSGKSFTFKQGDVATHPGSNSQTIIRWASPITGNVNVLGRINDLHDACGDGVAWSLNIGDTVVRSGSLSNGGSAIIKADGVAVTPSDSLYLVVDKKADYQCDYTSLDLLITN</sequence>
<evidence type="ECO:0000256" key="1">
    <source>
        <dbReference type="SAM" id="SignalP"/>
    </source>
</evidence>
<evidence type="ECO:0000313" key="2">
    <source>
        <dbReference type="EMBL" id="MCU7239300.1"/>
    </source>
</evidence>
<name>A0ABT2VC82_9PSED</name>
<feature type="chain" id="PRO_5045092217" evidence="1">
    <location>
        <begin position="25"/>
        <end position="214"/>
    </location>
</feature>
<comment type="caution">
    <text evidence="2">The sequence shown here is derived from an EMBL/GenBank/DDBJ whole genome shotgun (WGS) entry which is preliminary data.</text>
</comment>
<reference evidence="2" key="1">
    <citation type="journal article" date="2022" name="Microbiol. Spectr.">
        <title>An Nuclear Magnetic Resonance Fingerprint Matching Approach for the Identification and Structural Re-Evaluation of Pseudomonas Lipopeptides.</title>
        <authorList>
            <person name="De Roo V."/>
            <person name="Verleysen Y."/>
            <person name="Kovacs B."/>
            <person name="De Vleeschouwer M."/>
            <person name="Muangkaew P."/>
            <person name="Girard L."/>
            <person name="Hofte M."/>
            <person name="De Mot R."/>
            <person name="Madder A."/>
            <person name="Geudens N."/>
            <person name="Martins J.C."/>
        </authorList>
    </citation>
    <scope>NUCLEOTIDE SEQUENCE</scope>
    <source>
        <strain evidence="2">COR51</strain>
    </source>
</reference>
<reference evidence="2" key="3">
    <citation type="journal article" date="2023" name="mSystems">
        <title>Charting the Lipopeptidome of Nonpathogenic Pseudomonas.</title>
        <authorList>
            <person name="Cesa-Luna C."/>
            <person name="Geudens N."/>
            <person name="Girard L."/>
            <person name="De Roo V."/>
            <person name="Maklad H.R."/>
            <person name="Martins J.C."/>
            <person name="Hofte M."/>
            <person name="De Mot R."/>
        </authorList>
    </citation>
    <scope>NUCLEOTIDE SEQUENCE</scope>
    <source>
        <strain evidence="2">COR51</strain>
    </source>
</reference>